<dbReference type="InterPro" id="IPR036570">
    <property type="entry name" value="HORMA_dom_sf"/>
</dbReference>
<keyword evidence="8" id="KW-1185">Reference proteome</keyword>
<name>A0A3S5CLB5_9PLAT</name>
<dbReference type="Proteomes" id="UP000784294">
    <property type="component" value="Unassembled WGS sequence"/>
</dbReference>
<dbReference type="SUPFAM" id="SSF56019">
    <property type="entry name" value="The spindle assembly checkpoint protein mad2"/>
    <property type="match status" value="1"/>
</dbReference>
<dbReference type="PROSITE" id="PS50815">
    <property type="entry name" value="HORMA"/>
    <property type="match status" value="1"/>
</dbReference>
<organism evidence="7 8">
    <name type="scientific">Protopolystoma xenopodis</name>
    <dbReference type="NCBI Taxonomy" id="117903"/>
    <lineage>
        <taxon>Eukaryota</taxon>
        <taxon>Metazoa</taxon>
        <taxon>Spiralia</taxon>
        <taxon>Lophotrochozoa</taxon>
        <taxon>Platyhelminthes</taxon>
        <taxon>Monogenea</taxon>
        <taxon>Polyopisthocotylea</taxon>
        <taxon>Polystomatidea</taxon>
        <taxon>Polystomatidae</taxon>
        <taxon>Protopolystoma</taxon>
    </lineage>
</organism>
<dbReference type="InterPro" id="IPR003511">
    <property type="entry name" value="HORMA_dom"/>
</dbReference>
<evidence type="ECO:0000256" key="2">
    <source>
        <dbReference type="ARBA" id="ARBA00004286"/>
    </source>
</evidence>
<feature type="domain" description="HORMA" evidence="6">
    <location>
        <begin position="1"/>
        <end position="158"/>
    </location>
</feature>
<evidence type="ECO:0000256" key="4">
    <source>
        <dbReference type="ARBA" id="ARBA00023242"/>
    </source>
</evidence>
<comment type="subcellular location">
    <subcellularLocation>
        <location evidence="2">Chromosome</location>
    </subcellularLocation>
    <subcellularLocation>
        <location evidence="1">Nucleus</location>
    </subcellularLocation>
</comment>
<keyword evidence="4" id="KW-0539">Nucleus</keyword>
<evidence type="ECO:0000256" key="3">
    <source>
        <dbReference type="ARBA" id="ARBA00022454"/>
    </source>
</evidence>
<dbReference type="InterPro" id="IPR051294">
    <property type="entry name" value="HORMA_MeioticProgression"/>
</dbReference>
<dbReference type="PANTHER" id="PTHR48225:SF7">
    <property type="entry name" value="MEIOSIS-SPECIFIC PROTEIN HOP1"/>
    <property type="match status" value="1"/>
</dbReference>
<keyword evidence="3" id="KW-0158">Chromosome</keyword>
<dbReference type="GO" id="GO:0005634">
    <property type="term" value="C:nucleus"/>
    <property type="evidence" value="ECO:0007669"/>
    <property type="project" value="UniProtKB-SubCell"/>
</dbReference>
<evidence type="ECO:0000256" key="5">
    <source>
        <dbReference type="ARBA" id="ARBA00023254"/>
    </source>
</evidence>
<dbReference type="PANTHER" id="PTHR48225">
    <property type="entry name" value="HORMA DOMAIN-CONTAINING PROTEIN 1"/>
    <property type="match status" value="1"/>
</dbReference>
<dbReference type="EMBL" id="CAAALY010112853">
    <property type="protein sequence ID" value="VEL30511.1"/>
    <property type="molecule type" value="Genomic_DNA"/>
</dbReference>
<dbReference type="OrthoDB" id="1928087at2759"/>
<reference evidence="7" key="1">
    <citation type="submission" date="2018-11" db="EMBL/GenBank/DDBJ databases">
        <authorList>
            <consortium name="Pathogen Informatics"/>
        </authorList>
    </citation>
    <scope>NUCLEOTIDE SEQUENCE</scope>
</reference>
<dbReference type="GO" id="GO:0005694">
    <property type="term" value="C:chromosome"/>
    <property type="evidence" value="ECO:0007669"/>
    <property type="project" value="UniProtKB-SubCell"/>
</dbReference>
<evidence type="ECO:0000259" key="6">
    <source>
        <dbReference type="PROSITE" id="PS50815"/>
    </source>
</evidence>
<dbReference type="GO" id="GO:0051321">
    <property type="term" value="P:meiotic cell cycle"/>
    <property type="evidence" value="ECO:0007669"/>
    <property type="project" value="UniProtKB-KW"/>
</dbReference>
<proteinExistence type="predicted"/>
<evidence type="ECO:0000256" key="1">
    <source>
        <dbReference type="ARBA" id="ARBA00004123"/>
    </source>
</evidence>
<comment type="caution">
    <text evidence="7">The sequence shown here is derived from an EMBL/GenBank/DDBJ whole genome shotgun (WGS) entry which is preliminary data.</text>
</comment>
<evidence type="ECO:0000313" key="8">
    <source>
        <dbReference type="Proteomes" id="UP000784294"/>
    </source>
</evidence>
<dbReference type="AlphaFoldDB" id="A0A3S5CLB5"/>
<evidence type="ECO:0000313" key="7">
    <source>
        <dbReference type="EMBL" id="VEL30511.1"/>
    </source>
</evidence>
<gene>
    <name evidence="7" type="ORF">PXEA_LOCUS23951</name>
</gene>
<accession>A0A3S5CLB5</accession>
<keyword evidence="5" id="KW-0469">Meiosis</keyword>
<dbReference type="Gene3D" id="3.30.900.10">
    <property type="entry name" value="HORMA domain"/>
    <property type="match status" value="1"/>
</dbReference>
<sequence length="158" mass="17862">MVFIKKLFAVAISNVLYFRSIFPERAFSDKQIEGKPLTLRFISGIRLKILREDSKCPSSSKVVYWLRGCFDALDRKFNVVESYAFRFSYSEHGASMNLSADSADSKIVDIDASSITTEGIKKETLGLLRTILLAGNSLGRLPDKLILTMKLLYYDESE</sequence>
<protein>
    <recommendedName>
        <fullName evidence="6">HORMA domain-containing protein</fullName>
    </recommendedName>
</protein>
<dbReference type="Pfam" id="PF02301">
    <property type="entry name" value="HORMA"/>
    <property type="match status" value="1"/>
</dbReference>